<name>A0A1B6D747_9HEMI</name>
<feature type="domain" description="I/LWEQ" evidence="7">
    <location>
        <begin position="680"/>
        <end position="921"/>
    </location>
</feature>
<dbReference type="InterPro" id="IPR011417">
    <property type="entry name" value="ANTH_dom"/>
</dbReference>
<dbReference type="Pfam" id="PF01608">
    <property type="entry name" value="I_LWEQ"/>
    <property type="match status" value="1"/>
</dbReference>
<evidence type="ECO:0000259" key="6">
    <source>
        <dbReference type="PROSITE" id="PS50942"/>
    </source>
</evidence>
<keyword evidence="5" id="KW-0175">Coiled coil</keyword>
<dbReference type="GO" id="GO:0030136">
    <property type="term" value="C:clathrin-coated vesicle"/>
    <property type="evidence" value="ECO:0007669"/>
    <property type="project" value="TreeGrafter"/>
</dbReference>
<proteinExistence type="inferred from homology"/>
<evidence type="ECO:0000256" key="5">
    <source>
        <dbReference type="SAM" id="Coils"/>
    </source>
</evidence>
<dbReference type="CDD" id="cd17006">
    <property type="entry name" value="ANTH_N_HIP1_like"/>
    <property type="match status" value="1"/>
</dbReference>
<feature type="coiled-coil region" evidence="5">
    <location>
        <begin position="466"/>
        <end position="542"/>
    </location>
</feature>
<dbReference type="InterPro" id="IPR030224">
    <property type="entry name" value="Sla2_fam"/>
</dbReference>
<keyword evidence="3" id="KW-0963">Cytoplasm</keyword>
<dbReference type="GO" id="GO:0032051">
    <property type="term" value="F:clathrin light chain binding"/>
    <property type="evidence" value="ECO:0007669"/>
    <property type="project" value="TreeGrafter"/>
</dbReference>
<feature type="domain" description="ENTH" evidence="6">
    <location>
        <begin position="20"/>
        <end position="148"/>
    </location>
</feature>
<dbReference type="InterPro" id="IPR035964">
    <property type="entry name" value="I/LWEQ_dom_sf"/>
</dbReference>
<sequence length="929" mass="104485">MASLSLPRVLQQRKTSLELERESFEKFQAASINKAINQIEHPVKEKHVRSAILGTFNEKCAETFWICVQRLPLLENRIVAWKFCHVLHKILREGHPQVIPNSQRHSSRIDDIGKLWGHLREGYGKLIHHYCKLLLAKLDFHKRNPRFPGNLVLSKEELDRIGENDINNYFQMSVEMFDYMDEILALQSAIFGSLDMSRSNSMTSSGQCRLAPLIPIIQDSSQLYDFCVKILFKLHASLTSDVLSGHRQRFLKQFRELRHFYQQATTLQYFKSLIQIPTLPEHPPNFLIQAELRSYVTPVVILPPEEPPDPEPSSTADLVDIGSVHTNGSISPDALTERDNLIDHLQNELSRKRNEIQRLLSDHQRAINELNERINSLEIELAKKDSELIQERLLKEDLLQQTEDAVKYHESEKKAKVFEEKFQKLKDVYTKLREEHIQLIRQKADVDKQLSSVRAMDLDAANKTKLEQVLEELAQLQANADAASEQNHALSTKVDWMSSEKAQIESELQDLLSQKEELDVRLEEIQQELKSINESKETLQKHLFERVLKESESILEHTKDSICEPSLSSVTCTPGYFTSLLPRLEDSVCCLESKSSVDNIIRVSNLTSQFAFLGKATSNTAHDIEFGDRMSGMCKELTEACLSVLRGIKGYDQENKVNVKALQEKINSLSEMANSLNGALKGDTMELIGDLVENELACMDKAIEEAAKKIEEMLTQSRAADSGLKLEVNEKILDSCTTLMKAIRVLVQKSKLLQTEIVAQGKGSASAKEFYKRNHQWTEGLISAAKAVGMGANFLLTAADEVVSGEGKLEKLIVASQGIAASTAQLVVASRVKAERNSNNLNALSAASKDVTNATGGVVATAKACGQLVEDSEELDVTNLSLHQAKRLEMEAQVRVLELEAGLEKERLKLSALRRHHYQLAGETDGATL</sequence>
<dbReference type="SMART" id="SM00307">
    <property type="entry name" value="ILWEQ"/>
    <property type="match status" value="1"/>
</dbReference>
<comment type="similarity">
    <text evidence="2">Belongs to the SLA2 family.</text>
</comment>
<dbReference type="GO" id="GO:0007015">
    <property type="term" value="P:actin filament organization"/>
    <property type="evidence" value="ECO:0007669"/>
    <property type="project" value="TreeGrafter"/>
</dbReference>
<dbReference type="Pfam" id="PF07651">
    <property type="entry name" value="ANTH"/>
    <property type="match status" value="1"/>
</dbReference>
<dbReference type="Gene3D" id="1.20.1410.10">
    <property type="entry name" value="I/LWEQ domain"/>
    <property type="match status" value="1"/>
</dbReference>
<dbReference type="GO" id="GO:0043325">
    <property type="term" value="F:phosphatidylinositol-3,4-bisphosphate binding"/>
    <property type="evidence" value="ECO:0007669"/>
    <property type="project" value="TreeGrafter"/>
</dbReference>
<dbReference type="GO" id="GO:0030864">
    <property type="term" value="C:cortical actin cytoskeleton"/>
    <property type="evidence" value="ECO:0007669"/>
    <property type="project" value="TreeGrafter"/>
</dbReference>
<dbReference type="AlphaFoldDB" id="A0A1B6D747"/>
<dbReference type="EMBL" id="GEDC01015794">
    <property type="protein sequence ID" value="JAS21504.1"/>
    <property type="molecule type" value="Transcribed_RNA"/>
</dbReference>
<evidence type="ECO:0000256" key="1">
    <source>
        <dbReference type="ARBA" id="ARBA00004496"/>
    </source>
</evidence>
<dbReference type="GO" id="GO:0048268">
    <property type="term" value="P:clathrin coat assembly"/>
    <property type="evidence" value="ECO:0007669"/>
    <property type="project" value="TreeGrafter"/>
</dbReference>
<dbReference type="Gene3D" id="1.25.40.90">
    <property type="match status" value="1"/>
</dbReference>
<evidence type="ECO:0000256" key="2">
    <source>
        <dbReference type="ARBA" id="ARBA00010135"/>
    </source>
</evidence>
<dbReference type="GO" id="GO:0051015">
    <property type="term" value="F:actin filament binding"/>
    <property type="evidence" value="ECO:0007669"/>
    <property type="project" value="TreeGrafter"/>
</dbReference>
<dbReference type="SUPFAM" id="SSF48464">
    <property type="entry name" value="ENTH/VHS domain"/>
    <property type="match status" value="1"/>
</dbReference>
<reference evidence="8" key="1">
    <citation type="submission" date="2015-12" db="EMBL/GenBank/DDBJ databases">
        <title>De novo transcriptome assembly of four potential Pierce s Disease insect vectors from Arizona vineyards.</title>
        <authorList>
            <person name="Tassone E.E."/>
        </authorList>
    </citation>
    <scope>NUCLEOTIDE SEQUENCE</scope>
</reference>
<evidence type="ECO:0000256" key="4">
    <source>
        <dbReference type="ARBA" id="ARBA00023203"/>
    </source>
</evidence>
<organism evidence="8">
    <name type="scientific">Clastoptera arizonana</name>
    <name type="common">Arizona spittle bug</name>
    <dbReference type="NCBI Taxonomy" id="38151"/>
    <lineage>
        <taxon>Eukaryota</taxon>
        <taxon>Metazoa</taxon>
        <taxon>Ecdysozoa</taxon>
        <taxon>Arthropoda</taxon>
        <taxon>Hexapoda</taxon>
        <taxon>Insecta</taxon>
        <taxon>Pterygota</taxon>
        <taxon>Neoptera</taxon>
        <taxon>Paraneoptera</taxon>
        <taxon>Hemiptera</taxon>
        <taxon>Auchenorrhyncha</taxon>
        <taxon>Cercopoidea</taxon>
        <taxon>Clastopteridae</taxon>
        <taxon>Clastoptera</taxon>
    </lineage>
</organism>
<comment type="subcellular location">
    <subcellularLocation>
        <location evidence="1">Cytoplasm</location>
    </subcellularLocation>
</comment>
<evidence type="ECO:0000259" key="7">
    <source>
        <dbReference type="PROSITE" id="PS50945"/>
    </source>
</evidence>
<feature type="coiled-coil region" evidence="5">
    <location>
        <begin position="659"/>
        <end position="716"/>
    </location>
</feature>
<protein>
    <recommendedName>
        <fullName evidence="9">I/LWEQ domain-containing protein</fullName>
    </recommendedName>
</protein>
<dbReference type="GO" id="GO:0080025">
    <property type="term" value="F:phosphatidylinositol-3,5-bisphosphate binding"/>
    <property type="evidence" value="ECO:0007669"/>
    <property type="project" value="TreeGrafter"/>
</dbReference>
<dbReference type="FunFam" id="1.25.40.90:FF:000012">
    <property type="entry name" value="Huntingtin interacting protein 1-related"/>
    <property type="match status" value="1"/>
</dbReference>
<evidence type="ECO:0000256" key="3">
    <source>
        <dbReference type="ARBA" id="ARBA00022490"/>
    </source>
</evidence>
<dbReference type="PROSITE" id="PS50945">
    <property type="entry name" value="I_LWEQ"/>
    <property type="match status" value="1"/>
</dbReference>
<accession>A0A1B6D747</accession>
<dbReference type="PANTHER" id="PTHR10407:SF15">
    <property type="entry name" value="HUNTINGTIN INTERACTING PROTEIN 1"/>
    <property type="match status" value="1"/>
</dbReference>
<dbReference type="GO" id="GO:0035615">
    <property type="term" value="F:clathrin adaptor activity"/>
    <property type="evidence" value="ECO:0007669"/>
    <property type="project" value="TreeGrafter"/>
</dbReference>
<dbReference type="InterPro" id="IPR008942">
    <property type="entry name" value="ENTH_VHS"/>
</dbReference>
<dbReference type="Gene3D" id="1.20.5.1700">
    <property type="match status" value="1"/>
</dbReference>
<dbReference type="PROSITE" id="PS50942">
    <property type="entry name" value="ENTH"/>
    <property type="match status" value="1"/>
</dbReference>
<dbReference type="FunFam" id="1.20.1410.10:FF:000006">
    <property type="entry name" value="Huntingtin interacting protein"/>
    <property type="match status" value="1"/>
</dbReference>
<dbReference type="GO" id="GO:0006897">
    <property type="term" value="P:endocytosis"/>
    <property type="evidence" value="ECO:0007669"/>
    <property type="project" value="InterPro"/>
</dbReference>
<feature type="coiled-coil region" evidence="5">
    <location>
        <begin position="335"/>
        <end position="435"/>
    </location>
</feature>
<evidence type="ECO:0008006" key="9">
    <source>
        <dbReference type="Google" id="ProtNLM"/>
    </source>
</evidence>
<keyword evidence="4" id="KW-0009">Actin-binding</keyword>
<dbReference type="PANTHER" id="PTHR10407">
    <property type="entry name" value="HUNTINGTIN INTERACTING PROTEIN 1"/>
    <property type="match status" value="1"/>
</dbReference>
<gene>
    <name evidence="8" type="ORF">g.18808</name>
</gene>
<dbReference type="SUPFAM" id="SSF109885">
    <property type="entry name" value="I/LWEQ domain"/>
    <property type="match status" value="1"/>
</dbReference>
<dbReference type="SMART" id="SM00273">
    <property type="entry name" value="ENTH"/>
    <property type="match status" value="1"/>
</dbReference>
<evidence type="ECO:0000313" key="8">
    <source>
        <dbReference type="EMBL" id="JAS21504.1"/>
    </source>
</evidence>
<dbReference type="InterPro" id="IPR002558">
    <property type="entry name" value="ILWEQ_dom"/>
</dbReference>
<dbReference type="InterPro" id="IPR013809">
    <property type="entry name" value="ENTH"/>
</dbReference>